<keyword evidence="3" id="KW-1185">Reference proteome</keyword>
<protein>
    <submittedName>
        <fullName evidence="1 2">Uncharacterized protein</fullName>
    </submittedName>
</protein>
<dbReference type="Proteomes" id="UP000011715">
    <property type="component" value="Unassembled WGS sequence"/>
</dbReference>
<dbReference type="EMBL" id="GL876971">
    <property type="protein sequence ID" value="KLU88641.1"/>
    <property type="molecule type" value="Genomic_DNA"/>
</dbReference>
<dbReference type="EnsemblFungi" id="MAPG_07626T0">
    <property type="protein sequence ID" value="MAPG_07626T0"/>
    <property type="gene ID" value="MAPG_07626"/>
</dbReference>
<dbReference type="EMBL" id="ADBL01001847">
    <property type="status" value="NOT_ANNOTATED_CDS"/>
    <property type="molecule type" value="Genomic_DNA"/>
</dbReference>
<reference evidence="1" key="2">
    <citation type="submission" date="2010-05" db="EMBL/GenBank/DDBJ databases">
        <title>The Genome Sequence of Magnaporthe poae strain ATCC 64411.</title>
        <authorList>
            <consortium name="The Broad Institute Genome Sequencing Platform"/>
            <consortium name="Broad Institute Genome Sequencing Center for Infectious Disease"/>
            <person name="Ma L.-J."/>
            <person name="Dead R."/>
            <person name="Young S."/>
            <person name="Zeng Q."/>
            <person name="Koehrsen M."/>
            <person name="Alvarado L."/>
            <person name="Berlin A."/>
            <person name="Chapman S.B."/>
            <person name="Chen Z."/>
            <person name="Freedman E."/>
            <person name="Gellesch M."/>
            <person name="Goldberg J."/>
            <person name="Griggs A."/>
            <person name="Gujja S."/>
            <person name="Heilman E.R."/>
            <person name="Heiman D."/>
            <person name="Hepburn T."/>
            <person name="Howarth C."/>
            <person name="Jen D."/>
            <person name="Larson L."/>
            <person name="Mehta T."/>
            <person name="Neiman D."/>
            <person name="Pearson M."/>
            <person name="Roberts A."/>
            <person name="Saif S."/>
            <person name="Shea T."/>
            <person name="Shenoy N."/>
            <person name="Sisk P."/>
            <person name="Stolte C."/>
            <person name="Sykes S."/>
            <person name="Walk T."/>
            <person name="White J."/>
            <person name="Yandava C."/>
            <person name="Haas B."/>
            <person name="Nusbaum C."/>
            <person name="Birren B."/>
        </authorList>
    </citation>
    <scope>NUCLEOTIDE SEQUENCE</scope>
    <source>
        <strain evidence="1">ATCC 64411</strain>
    </source>
</reference>
<reference evidence="3" key="1">
    <citation type="submission" date="2010-05" db="EMBL/GenBank/DDBJ databases">
        <title>The genome sequence of Magnaporthe poae strain ATCC 64411.</title>
        <authorList>
            <person name="Ma L.-J."/>
            <person name="Dead R."/>
            <person name="Young S."/>
            <person name="Zeng Q."/>
            <person name="Koehrsen M."/>
            <person name="Alvarado L."/>
            <person name="Berlin A."/>
            <person name="Chapman S.B."/>
            <person name="Chen Z."/>
            <person name="Freedman E."/>
            <person name="Gellesch M."/>
            <person name="Goldberg J."/>
            <person name="Griggs A."/>
            <person name="Gujja S."/>
            <person name="Heilman E.R."/>
            <person name="Heiman D."/>
            <person name="Hepburn T."/>
            <person name="Howarth C."/>
            <person name="Jen D."/>
            <person name="Larson L."/>
            <person name="Mehta T."/>
            <person name="Neiman D."/>
            <person name="Pearson M."/>
            <person name="Roberts A."/>
            <person name="Saif S."/>
            <person name="Shea T."/>
            <person name="Shenoy N."/>
            <person name="Sisk P."/>
            <person name="Stolte C."/>
            <person name="Sykes S."/>
            <person name="Walk T."/>
            <person name="White J."/>
            <person name="Yandava C."/>
            <person name="Haas B."/>
            <person name="Nusbaum C."/>
            <person name="Birren B."/>
        </authorList>
    </citation>
    <scope>NUCLEOTIDE SEQUENCE [LARGE SCALE GENOMIC DNA]</scope>
    <source>
        <strain evidence="3">ATCC 64411 / 73-15</strain>
    </source>
</reference>
<name>A0A0C4E562_MAGP6</name>
<proteinExistence type="predicted"/>
<evidence type="ECO:0000313" key="3">
    <source>
        <dbReference type="Proteomes" id="UP000011715"/>
    </source>
</evidence>
<sequence length="97" mass="10956">MPASLPDAALAWPSAQLKLWCPPACRQLPTPNALHQNTGKSRIPATKDLAESLVALRRKSMVYQPTTTTFRMRRAQQLSWLRRQSLASSRCAWSPWP</sequence>
<accession>A0A0C4E562</accession>
<reference evidence="1" key="3">
    <citation type="submission" date="2011-03" db="EMBL/GenBank/DDBJ databases">
        <title>Annotation of Magnaporthe poae ATCC 64411.</title>
        <authorList>
            <person name="Ma L.-J."/>
            <person name="Dead R."/>
            <person name="Young S.K."/>
            <person name="Zeng Q."/>
            <person name="Gargeya S."/>
            <person name="Fitzgerald M."/>
            <person name="Haas B."/>
            <person name="Abouelleil A."/>
            <person name="Alvarado L."/>
            <person name="Arachchi H.M."/>
            <person name="Berlin A."/>
            <person name="Brown A."/>
            <person name="Chapman S.B."/>
            <person name="Chen Z."/>
            <person name="Dunbar C."/>
            <person name="Freedman E."/>
            <person name="Gearin G."/>
            <person name="Gellesch M."/>
            <person name="Goldberg J."/>
            <person name="Griggs A."/>
            <person name="Gujja S."/>
            <person name="Heiman D."/>
            <person name="Howarth C."/>
            <person name="Larson L."/>
            <person name="Lui A."/>
            <person name="MacDonald P.J.P."/>
            <person name="Mehta T."/>
            <person name="Montmayeur A."/>
            <person name="Murphy C."/>
            <person name="Neiman D."/>
            <person name="Pearson M."/>
            <person name="Priest M."/>
            <person name="Roberts A."/>
            <person name="Saif S."/>
            <person name="Shea T."/>
            <person name="Shenoy N."/>
            <person name="Sisk P."/>
            <person name="Stolte C."/>
            <person name="Sykes S."/>
            <person name="Yandava C."/>
            <person name="Wortman J."/>
            <person name="Nusbaum C."/>
            <person name="Birren B."/>
        </authorList>
    </citation>
    <scope>NUCLEOTIDE SEQUENCE</scope>
    <source>
        <strain evidence="1">ATCC 64411</strain>
    </source>
</reference>
<reference evidence="2" key="5">
    <citation type="submission" date="2015-06" db="UniProtKB">
        <authorList>
            <consortium name="EnsemblFungi"/>
        </authorList>
    </citation>
    <scope>IDENTIFICATION</scope>
    <source>
        <strain evidence="2">ATCC 64411</strain>
    </source>
</reference>
<dbReference type="VEuPathDB" id="FungiDB:MAPG_07626"/>
<organism evidence="2 3">
    <name type="scientific">Magnaporthiopsis poae (strain ATCC 64411 / 73-15)</name>
    <name type="common">Kentucky bluegrass fungus</name>
    <name type="synonym">Magnaporthe poae</name>
    <dbReference type="NCBI Taxonomy" id="644358"/>
    <lineage>
        <taxon>Eukaryota</taxon>
        <taxon>Fungi</taxon>
        <taxon>Dikarya</taxon>
        <taxon>Ascomycota</taxon>
        <taxon>Pezizomycotina</taxon>
        <taxon>Sordariomycetes</taxon>
        <taxon>Sordariomycetidae</taxon>
        <taxon>Magnaporthales</taxon>
        <taxon>Magnaporthaceae</taxon>
        <taxon>Magnaporthiopsis</taxon>
    </lineage>
</organism>
<gene>
    <name evidence="1" type="ORF">MAPG_07626</name>
</gene>
<evidence type="ECO:0000313" key="1">
    <source>
        <dbReference type="EMBL" id="KLU88641.1"/>
    </source>
</evidence>
<dbReference type="AlphaFoldDB" id="A0A0C4E562"/>
<reference evidence="2" key="4">
    <citation type="journal article" date="2015" name="G3 (Bethesda)">
        <title>Genome sequences of three phytopathogenic species of the Magnaporthaceae family of fungi.</title>
        <authorList>
            <person name="Okagaki L.H."/>
            <person name="Nunes C.C."/>
            <person name="Sailsbery J."/>
            <person name="Clay B."/>
            <person name="Brown D."/>
            <person name="John T."/>
            <person name="Oh Y."/>
            <person name="Young N."/>
            <person name="Fitzgerald M."/>
            <person name="Haas B.J."/>
            <person name="Zeng Q."/>
            <person name="Young S."/>
            <person name="Adiconis X."/>
            <person name="Fan L."/>
            <person name="Levin J.Z."/>
            <person name="Mitchell T.K."/>
            <person name="Okubara P.A."/>
            <person name="Farman M.L."/>
            <person name="Kohn L.M."/>
            <person name="Birren B."/>
            <person name="Ma L.-J."/>
            <person name="Dean R.A."/>
        </authorList>
    </citation>
    <scope>NUCLEOTIDE SEQUENCE</scope>
    <source>
        <strain evidence="2">ATCC 64411 / 73-15</strain>
    </source>
</reference>
<evidence type="ECO:0000313" key="2">
    <source>
        <dbReference type="EnsemblFungi" id="MAPG_07626T0"/>
    </source>
</evidence>